<protein>
    <submittedName>
        <fullName evidence="6">MurR/RpiR family transcriptional regulator</fullName>
    </submittedName>
</protein>
<dbReference type="CDD" id="cd05013">
    <property type="entry name" value="SIS_RpiR"/>
    <property type="match status" value="1"/>
</dbReference>
<dbReference type="PROSITE" id="PS51464">
    <property type="entry name" value="SIS"/>
    <property type="match status" value="1"/>
</dbReference>
<dbReference type="Pfam" id="PF01380">
    <property type="entry name" value="SIS"/>
    <property type="match status" value="1"/>
</dbReference>
<evidence type="ECO:0000259" key="5">
    <source>
        <dbReference type="PROSITE" id="PS51464"/>
    </source>
</evidence>
<feature type="domain" description="SIS" evidence="5">
    <location>
        <begin position="136"/>
        <end position="273"/>
    </location>
</feature>
<dbReference type="SUPFAM" id="SSF46689">
    <property type="entry name" value="Homeodomain-like"/>
    <property type="match status" value="1"/>
</dbReference>
<evidence type="ECO:0000256" key="3">
    <source>
        <dbReference type="ARBA" id="ARBA00023163"/>
    </source>
</evidence>
<dbReference type="InterPro" id="IPR000281">
    <property type="entry name" value="HTH_RpiR"/>
</dbReference>
<feature type="domain" description="HTH rpiR-type" evidence="4">
    <location>
        <begin position="11"/>
        <end position="87"/>
    </location>
</feature>
<comment type="caution">
    <text evidence="6">The sequence shown here is derived from an EMBL/GenBank/DDBJ whole genome shotgun (WGS) entry which is preliminary data.</text>
</comment>
<keyword evidence="2" id="KW-0238">DNA-binding</keyword>
<keyword evidence="7" id="KW-1185">Reference proteome</keyword>
<evidence type="ECO:0000259" key="4">
    <source>
        <dbReference type="PROSITE" id="PS51071"/>
    </source>
</evidence>
<keyword evidence="3" id="KW-0804">Transcription</keyword>
<evidence type="ECO:0000256" key="1">
    <source>
        <dbReference type="ARBA" id="ARBA00023015"/>
    </source>
</evidence>
<dbReference type="InterPro" id="IPR047640">
    <property type="entry name" value="RpiR-like"/>
</dbReference>
<name>A0ABT2LHR3_9HYPH</name>
<dbReference type="SUPFAM" id="SSF53697">
    <property type="entry name" value="SIS domain"/>
    <property type="match status" value="1"/>
</dbReference>
<dbReference type="InterPro" id="IPR009057">
    <property type="entry name" value="Homeodomain-like_sf"/>
</dbReference>
<dbReference type="InterPro" id="IPR036388">
    <property type="entry name" value="WH-like_DNA-bd_sf"/>
</dbReference>
<proteinExistence type="predicted"/>
<sequence length="277" mass="29618">MDARSAPASIEELLDRILEVSDGLPKRLRQCAEYVAANPDRVAVSTVAEMSEGAGVQPSAFMRFCQVLGFSGFSQMQRLFRDSYAQNWPDYATRLEKLRESGAGSPSALLAEFVEAGRLSLENLAKTLDPRALDTAIKALSEANMVHIVGMRRAFSVASYLAYAFEKMNVPTMLHDSVGNLDSRHAIREGDAVIAITFAPYSPETVALAEAGARAGAKVVAITDSLASPLRPVTPLLLTVSEADFGDFRSLSATLSLAVALVVAVGTANRARKNGIP</sequence>
<dbReference type="InterPro" id="IPR001347">
    <property type="entry name" value="SIS_dom"/>
</dbReference>
<accession>A0ABT2LHR3</accession>
<keyword evidence="1" id="KW-0805">Transcription regulation</keyword>
<dbReference type="Pfam" id="PF01418">
    <property type="entry name" value="HTH_6"/>
    <property type="match status" value="1"/>
</dbReference>
<dbReference type="PROSITE" id="PS51071">
    <property type="entry name" value="HTH_RPIR"/>
    <property type="match status" value="1"/>
</dbReference>
<gene>
    <name evidence="6" type="ORF">N5A92_01985</name>
</gene>
<evidence type="ECO:0000313" key="6">
    <source>
        <dbReference type="EMBL" id="MCT7373809.1"/>
    </source>
</evidence>
<evidence type="ECO:0000313" key="7">
    <source>
        <dbReference type="Proteomes" id="UP001320831"/>
    </source>
</evidence>
<dbReference type="PANTHER" id="PTHR30514:SF20">
    <property type="entry name" value="TRANSCRIPTIONAL REGULATOR"/>
    <property type="match status" value="1"/>
</dbReference>
<dbReference type="RefSeq" id="WP_260900137.1">
    <property type="nucleotide sequence ID" value="NZ_JAOCZP010000001.1"/>
</dbReference>
<dbReference type="Gene3D" id="1.10.10.10">
    <property type="entry name" value="Winged helix-like DNA-binding domain superfamily/Winged helix DNA-binding domain"/>
    <property type="match status" value="1"/>
</dbReference>
<organism evidence="6 7">
    <name type="scientific">Chelativorans salis</name>
    <dbReference type="NCBI Taxonomy" id="2978478"/>
    <lineage>
        <taxon>Bacteria</taxon>
        <taxon>Pseudomonadati</taxon>
        <taxon>Pseudomonadota</taxon>
        <taxon>Alphaproteobacteria</taxon>
        <taxon>Hyphomicrobiales</taxon>
        <taxon>Phyllobacteriaceae</taxon>
        <taxon>Chelativorans</taxon>
    </lineage>
</organism>
<dbReference type="PANTHER" id="PTHR30514">
    <property type="entry name" value="GLUCOKINASE"/>
    <property type="match status" value="1"/>
</dbReference>
<dbReference type="EMBL" id="JAOCZP010000001">
    <property type="protein sequence ID" value="MCT7373809.1"/>
    <property type="molecule type" value="Genomic_DNA"/>
</dbReference>
<evidence type="ECO:0000256" key="2">
    <source>
        <dbReference type="ARBA" id="ARBA00023125"/>
    </source>
</evidence>
<reference evidence="6 7" key="1">
    <citation type="submission" date="2022-09" db="EMBL/GenBank/DDBJ databases">
        <title>Chelativorans salina sp. nov., a novel slightly halophilic bacterium isolated from a saline lake sediment enrichment.</title>
        <authorList>
            <person name="Gao L."/>
            <person name="Fang B.-Z."/>
            <person name="Li W.-J."/>
        </authorList>
    </citation>
    <scope>NUCLEOTIDE SEQUENCE [LARGE SCALE GENOMIC DNA]</scope>
    <source>
        <strain evidence="6 7">EGI FJ00035</strain>
    </source>
</reference>
<dbReference type="InterPro" id="IPR046348">
    <property type="entry name" value="SIS_dom_sf"/>
</dbReference>
<dbReference type="InterPro" id="IPR035472">
    <property type="entry name" value="RpiR-like_SIS"/>
</dbReference>
<dbReference type="Gene3D" id="3.40.50.10490">
    <property type="entry name" value="Glucose-6-phosphate isomerase like protein, domain 1"/>
    <property type="match status" value="1"/>
</dbReference>
<dbReference type="Proteomes" id="UP001320831">
    <property type="component" value="Unassembled WGS sequence"/>
</dbReference>